<evidence type="ECO:0000313" key="1">
    <source>
        <dbReference type="EMBL" id="OAX33042.1"/>
    </source>
</evidence>
<proteinExistence type="predicted"/>
<name>A0A1B7MKC4_9AGAM</name>
<dbReference type="OrthoDB" id="2634696at2759"/>
<dbReference type="InParanoid" id="A0A1B7MKC4"/>
<reference evidence="1 2" key="1">
    <citation type="submission" date="2016-06" db="EMBL/GenBank/DDBJ databases">
        <title>Comparative genomics of the ectomycorrhizal sister species Rhizopogon vinicolor and Rhizopogon vesiculosus (Basidiomycota: Boletales) reveals a divergence of the mating type B locus.</title>
        <authorList>
            <consortium name="DOE Joint Genome Institute"/>
            <person name="Mujic A.B."/>
            <person name="Kuo A."/>
            <person name="Tritt A."/>
            <person name="Lipzen A."/>
            <person name="Chen C."/>
            <person name="Johnson J."/>
            <person name="Sharma A."/>
            <person name="Barry K."/>
            <person name="Grigoriev I.V."/>
            <person name="Spatafora J.W."/>
        </authorList>
    </citation>
    <scope>NUCLEOTIDE SEQUENCE [LARGE SCALE GENOMIC DNA]</scope>
    <source>
        <strain evidence="1 2">AM-OR11-026</strain>
    </source>
</reference>
<dbReference type="EMBL" id="KV448851">
    <property type="protein sequence ID" value="OAX33042.1"/>
    <property type="molecule type" value="Genomic_DNA"/>
</dbReference>
<organism evidence="1 2">
    <name type="scientific">Rhizopogon vinicolor AM-OR11-026</name>
    <dbReference type="NCBI Taxonomy" id="1314800"/>
    <lineage>
        <taxon>Eukaryota</taxon>
        <taxon>Fungi</taxon>
        <taxon>Dikarya</taxon>
        <taxon>Basidiomycota</taxon>
        <taxon>Agaricomycotina</taxon>
        <taxon>Agaricomycetes</taxon>
        <taxon>Agaricomycetidae</taxon>
        <taxon>Boletales</taxon>
        <taxon>Suillineae</taxon>
        <taxon>Rhizopogonaceae</taxon>
        <taxon>Rhizopogon</taxon>
    </lineage>
</organism>
<sequence length="85" mass="9955">YTRAPPPGFDKWWVPITKHDVQLPDEYNQIHCNLAPFRGIQPMRLQAVQRDWENVYDALVCFRGDFACRGVHQWLVAKKCDVLEG</sequence>
<keyword evidence="2" id="KW-1185">Reference proteome</keyword>
<accession>A0A1B7MKC4</accession>
<evidence type="ECO:0000313" key="2">
    <source>
        <dbReference type="Proteomes" id="UP000092154"/>
    </source>
</evidence>
<dbReference type="Proteomes" id="UP000092154">
    <property type="component" value="Unassembled WGS sequence"/>
</dbReference>
<feature type="non-terminal residue" evidence="1">
    <location>
        <position position="1"/>
    </location>
</feature>
<dbReference type="STRING" id="1314800.A0A1B7MKC4"/>
<dbReference type="AlphaFoldDB" id="A0A1B7MKC4"/>
<protein>
    <submittedName>
        <fullName evidence="1">Uncharacterized protein</fullName>
    </submittedName>
</protein>
<gene>
    <name evidence="1" type="ORF">K503DRAFT_776035</name>
</gene>